<protein>
    <submittedName>
        <fullName evidence="1">Uncharacterized protein</fullName>
    </submittedName>
</protein>
<reference evidence="1 2" key="1">
    <citation type="submission" date="2018-04" db="EMBL/GenBank/DDBJ databases">
        <authorList>
            <person name="Vogel A."/>
        </authorList>
    </citation>
    <scope>NUCLEOTIDE SEQUENCE [LARGE SCALE GENOMIC DNA]</scope>
</reference>
<accession>A0A484KZ48</accession>
<keyword evidence="2" id="KW-1185">Reference proteome</keyword>
<dbReference type="AlphaFoldDB" id="A0A484KZ48"/>
<gene>
    <name evidence="1" type="ORF">CCAM_LOCUS11580</name>
</gene>
<name>A0A484KZ48_9ASTE</name>
<sequence>MVNRFGESIWGETVADIGRRILQIPTRKKRNIQAAVVSYNIWRTRNFYLHKNEEPMLNTCAQMAIY</sequence>
<evidence type="ECO:0000313" key="1">
    <source>
        <dbReference type="EMBL" id="VFQ69804.1"/>
    </source>
</evidence>
<organism evidence="1 2">
    <name type="scientific">Cuscuta campestris</name>
    <dbReference type="NCBI Taxonomy" id="132261"/>
    <lineage>
        <taxon>Eukaryota</taxon>
        <taxon>Viridiplantae</taxon>
        <taxon>Streptophyta</taxon>
        <taxon>Embryophyta</taxon>
        <taxon>Tracheophyta</taxon>
        <taxon>Spermatophyta</taxon>
        <taxon>Magnoliopsida</taxon>
        <taxon>eudicotyledons</taxon>
        <taxon>Gunneridae</taxon>
        <taxon>Pentapetalae</taxon>
        <taxon>asterids</taxon>
        <taxon>lamiids</taxon>
        <taxon>Solanales</taxon>
        <taxon>Convolvulaceae</taxon>
        <taxon>Cuscuteae</taxon>
        <taxon>Cuscuta</taxon>
        <taxon>Cuscuta subgen. Grammica</taxon>
        <taxon>Cuscuta sect. Cleistogrammica</taxon>
    </lineage>
</organism>
<evidence type="ECO:0000313" key="2">
    <source>
        <dbReference type="Proteomes" id="UP000595140"/>
    </source>
</evidence>
<proteinExistence type="predicted"/>
<dbReference type="Proteomes" id="UP000595140">
    <property type="component" value="Unassembled WGS sequence"/>
</dbReference>
<dbReference type="EMBL" id="OOIL02000846">
    <property type="protein sequence ID" value="VFQ69804.1"/>
    <property type="molecule type" value="Genomic_DNA"/>
</dbReference>